<dbReference type="Pfam" id="PF01610">
    <property type="entry name" value="DDE_Tnp_ISL3"/>
    <property type="match status" value="1"/>
</dbReference>
<reference evidence="5" key="1">
    <citation type="submission" date="2023-07" db="EMBL/GenBank/DDBJ databases">
        <title>Genomic Encyclopedia of Type Strains, Phase IV (KMG-IV): sequencing the most valuable type-strain genomes for metagenomic binning, comparative biology and taxonomic classification.</title>
        <authorList>
            <person name="Goeker M."/>
        </authorList>
    </citation>
    <scope>NUCLEOTIDE SEQUENCE</scope>
    <source>
        <strain evidence="5">DSM 24202</strain>
    </source>
</reference>
<evidence type="ECO:0000313" key="9">
    <source>
        <dbReference type="EMBL" id="MDQ0291782.1"/>
    </source>
</evidence>
<dbReference type="InterPro" id="IPR002560">
    <property type="entry name" value="Transposase_DDE"/>
</dbReference>
<gene>
    <name evidence="3" type="ORF">J3R75_000087</name>
    <name evidence="4" type="ORF">J3R75_000526</name>
    <name evidence="5" type="ORF">J3R75_001967</name>
    <name evidence="6" type="ORF">J3R75_001998</name>
    <name evidence="7" type="ORF">J3R75_003192</name>
    <name evidence="8" type="ORF">J3R75_003829</name>
    <name evidence="9" type="ORF">J3R75_003889</name>
    <name evidence="10" type="ORF">J3R75_003921</name>
</gene>
<dbReference type="EMBL" id="JAUSVL010000001">
    <property type="protein sequence ID" value="MDQ0291722.1"/>
    <property type="molecule type" value="Genomic_DNA"/>
</dbReference>
<keyword evidence="11" id="KW-1185">Reference proteome</keyword>
<dbReference type="InterPro" id="IPR047951">
    <property type="entry name" value="Transpos_ISL3"/>
</dbReference>
<comment type="caution">
    <text evidence="5">The sequence shown here is derived from an EMBL/GenBank/DDBJ whole genome shotgun (WGS) entry which is preliminary data.</text>
</comment>
<evidence type="ECO:0000313" key="11">
    <source>
        <dbReference type="Proteomes" id="UP001238163"/>
    </source>
</evidence>
<evidence type="ECO:0000313" key="6">
    <source>
        <dbReference type="EMBL" id="MDQ0289891.1"/>
    </source>
</evidence>
<sequence>MPSQSPDLVIHIEPWESAMNLESFYQRVINPPSPWTVSKVEISDDSTRVDVWLIHQEHYRFSCHACHTPSPTYDHAPERTWQHLDTCECKTYLHARIPRVQCPKHGIVNSDFPLADSQISITYKMESKCIKTIQASNLTDASELTRVSWDMLESIRDRAVKRGLERRGDTTPVIMGLDEKQVFSRHRYFTIITDIGNGSVFDVVDKRRIDDISPWFEKRKESLKNVQIAAMDMSAGYERIASNFMPNAELCFDHFHVMQVVQKAVDSTRKQEQATMSDEDKKSMFGARHDFLYGRENLPDKNKARFEKVRQIAKKTARAWAIKENLRDMWTTCPDKEETPKYFKHWYWWATHSQIPDMAKAAHTLKNHFYGIVAAIEHGVSNALTEGLNSKIEAVKRSACGFKNKESLRNAILFHCGKLNLLPEAAN</sequence>
<organism evidence="5 11">
    <name type="scientific">Oligosphaera ethanolica</name>
    <dbReference type="NCBI Taxonomy" id="760260"/>
    <lineage>
        <taxon>Bacteria</taxon>
        <taxon>Pseudomonadati</taxon>
        <taxon>Lentisphaerota</taxon>
        <taxon>Oligosphaeria</taxon>
        <taxon>Oligosphaerales</taxon>
        <taxon>Oligosphaeraceae</taxon>
        <taxon>Oligosphaera</taxon>
    </lineage>
</organism>
<dbReference type="PANTHER" id="PTHR33498:SF1">
    <property type="entry name" value="TRANSPOSASE FOR INSERTION SEQUENCE ELEMENT IS1557"/>
    <property type="match status" value="1"/>
</dbReference>
<dbReference type="EMBL" id="JAUSVL010000001">
    <property type="protein sequence ID" value="MDQ0289860.1"/>
    <property type="molecule type" value="Genomic_DNA"/>
</dbReference>
<dbReference type="EMBL" id="JAUSVL010000001">
    <property type="protein sequence ID" value="MDQ0288419.1"/>
    <property type="molecule type" value="Genomic_DNA"/>
</dbReference>
<evidence type="ECO:0000259" key="2">
    <source>
        <dbReference type="Pfam" id="PF14690"/>
    </source>
</evidence>
<dbReference type="Proteomes" id="UP001238163">
    <property type="component" value="Unassembled WGS sequence"/>
</dbReference>
<evidence type="ECO:0000313" key="4">
    <source>
        <dbReference type="EMBL" id="MDQ0288419.1"/>
    </source>
</evidence>
<dbReference type="EMBL" id="JAUSVL010000001">
    <property type="protein sequence ID" value="MDQ0291814.1"/>
    <property type="molecule type" value="Genomic_DNA"/>
</dbReference>
<accession>A0AAE3VGB3</accession>
<dbReference type="PANTHER" id="PTHR33498">
    <property type="entry name" value="TRANSPOSASE FOR INSERTION SEQUENCE ELEMENT IS1557"/>
    <property type="match status" value="1"/>
</dbReference>
<dbReference type="EMBL" id="JAUSVL010000001">
    <property type="protein sequence ID" value="MDQ0291085.1"/>
    <property type="molecule type" value="Genomic_DNA"/>
</dbReference>
<dbReference type="EMBL" id="JAUSVL010000001">
    <property type="protein sequence ID" value="MDQ0287980.1"/>
    <property type="molecule type" value="Genomic_DNA"/>
</dbReference>
<evidence type="ECO:0000313" key="10">
    <source>
        <dbReference type="EMBL" id="MDQ0291814.1"/>
    </source>
</evidence>
<feature type="domain" description="Transposase IS204/IS1001/IS1096/IS1165 DDE" evidence="1">
    <location>
        <begin position="175"/>
        <end position="412"/>
    </location>
</feature>
<proteinExistence type="predicted"/>
<feature type="domain" description="Transposase IS204/IS1001/IS1096/IS1165 zinc-finger" evidence="2">
    <location>
        <begin position="61"/>
        <end position="105"/>
    </location>
</feature>
<dbReference type="AlphaFoldDB" id="A0AAE3VGB3"/>
<dbReference type="EMBL" id="JAUSVL010000001">
    <property type="protein sequence ID" value="MDQ0291782.1"/>
    <property type="molecule type" value="Genomic_DNA"/>
</dbReference>
<evidence type="ECO:0000313" key="3">
    <source>
        <dbReference type="EMBL" id="MDQ0287980.1"/>
    </source>
</evidence>
<evidence type="ECO:0000313" key="8">
    <source>
        <dbReference type="EMBL" id="MDQ0291722.1"/>
    </source>
</evidence>
<dbReference type="InterPro" id="IPR029261">
    <property type="entry name" value="Transposase_Znf"/>
</dbReference>
<evidence type="ECO:0000313" key="5">
    <source>
        <dbReference type="EMBL" id="MDQ0289860.1"/>
    </source>
</evidence>
<protein>
    <submittedName>
        <fullName evidence="5">Transposase</fullName>
    </submittedName>
</protein>
<evidence type="ECO:0000313" key="7">
    <source>
        <dbReference type="EMBL" id="MDQ0291085.1"/>
    </source>
</evidence>
<dbReference type="RefSeq" id="WP_307259144.1">
    <property type="nucleotide sequence ID" value="NZ_JAUSVL010000001.1"/>
</dbReference>
<dbReference type="NCBIfam" id="NF033550">
    <property type="entry name" value="transpos_ISL3"/>
    <property type="match status" value="1"/>
</dbReference>
<dbReference type="EMBL" id="JAUSVL010000001">
    <property type="protein sequence ID" value="MDQ0289891.1"/>
    <property type="molecule type" value="Genomic_DNA"/>
</dbReference>
<evidence type="ECO:0000259" key="1">
    <source>
        <dbReference type="Pfam" id="PF01610"/>
    </source>
</evidence>
<name>A0AAE3VGB3_9BACT</name>
<dbReference type="Pfam" id="PF14690">
    <property type="entry name" value="Zn_ribbon_ISL3"/>
    <property type="match status" value="1"/>
</dbReference>